<accession>A0ABQ0JR56</accession>
<dbReference type="Proteomes" id="UP000029223">
    <property type="component" value="Unassembled WGS sequence"/>
</dbReference>
<gene>
    <name evidence="1" type="ORF">JCM19239_1358</name>
</gene>
<sequence length="181" mass="20234">MKTDIPIQVQRLNDSTLLCTYESGKTKMLHNSELYSEDCRQEYLEVEAQFAEQITPSEEPMNVRRQAAIRATHAEVERVLAPIRDAYPSSEIDSWPIQVNEARAYLADNAAVTPTIDAIVSDEDKRAFCEGLIAKADDYATQVGRTIAWRRAVHTFIGQASSQALNDFTPTFPILPGATNE</sequence>
<protein>
    <submittedName>
        <fullName evidence="1">Uncharacterized protein</fullName>
    </submittedName>
</protein>
<proteinExistence type="predicted"/>
<name>A0ABQ0JR56_9VIBR</name>
<evidence type="ECO:0000313" key="1">
    <source>
        <dbReference type="EMBL" id="GAL31234.1"/>
    </source>
</evidence>
<organism evidence="1 2">
    <name type="scientific">Vibrio variabilis</name>
    <dbReference type="NCBI Taxonomy" id="990271"/>
    <lineage>
        <taxon>Bacteria</taxon>
        <taxon>Pseudomonadati</taxon>
        <taxon>Pseudomonadota</taxon>
        <taxon>Gammaproteobacteria</taxon>
        <taxon>Vibrionales</taxon>
        <taxon>Vibrionaceae</taxon>
        <taxon>Vibrio</taxon>
    </lineage>
</organism>
<dbReference type="EMBL" id="BBMS01000141">
    <property type="protein sequence ID" value="GAL31234.1"/>
    <property type="molecule type" value="Genomic_DNA"/>
</dbReference>
<comment type="caution">
    <text evidence="1">The sequence shown here is derived from an EMBL/GenBank/DDBJ whole genome shotgun (WGS) entry which is preliminary data.</text>
</comment>
<evidence type="ECO:0000313" key="2">
    <source>
        <dbReference type="Proteomes" id="UP000029223"/>
    </source>
</evidence>
<reference evidence="2" key="1">
    <citation type="submission" date="2014-09" db="EMBL/GenBank/DDBJ databases">
        <title>Vibrio variabilis JCM 19239. (C206) whole genome shotgun sequence.</title>
        <authorList>
            <person name="Sawabe T."/>
            <person name="Meirelles P."/>
            <person name="Nakanishi M."/>
            <person name="Sayaka M."/>
            <person name="Hattori M."/>
            <person name="Ohkuma M."/>
        </authorList>
    </citation>
    <scope>NUCLEOTIDE SEQUENCE [LARGE SCALE GENOMIC DNA]</scope>
    <source>
        <strain evidence="2">JCM 19239</strain>
    </source>
</reference>
<keyword evidence="2" id="KW-1185">Reference proteome</keyword>